<evidence type="ECO:0000313" key="2">
    <source>
        <dbReference type="Proteomes" id="UP000619479"/>
    </source>
</evidence>
<dbReference type="Proteomes" id="UP000619479">
    <property type="component" value="Unassembled WGS sequence"/>
</dbReference>
<comment type="caution">
    <text evidence="1">The sequence shown here is derived from an EMBL/GenBank/DDBJ whole genome shotgun (WGS) entry which is preliminary data.</text>
</comment>
<gene>
    <name evidence="1" type="ORF">Acy02nite_92100</name>
</gene>
<organism evidence="1 2">
    <name type="scientific">Actinoplanes cyaneus</name>
    <dbReference type="NCBI Taxonomy" id="52696"/>
    <lineage>
        <taxon>Bacteria</taxon>
        <taxon>Bacillati</taxon>
        <taxon>Actinomycetota</taxon>
        <taxon>Actinomycetes</taxon>
        <taxon>Micromonosporales</taxon>
        <taxon>Micromonosporaceae</taxon>
        <taxon>Actinoplanes</taxon>
    </lineage>
</organism>
<dbReference type="AlphaFoldDB" id="A0A919MD49"/>
<reference evidence="1" key="1">
    <citation type="submission" date="2021-01" db="EMBL/GenBank/DDBJ databases">
        <title>Whole genome shotgun sequence of Actinoplanes cyaneus NBRC 14990.</title>
        <authorList>
            <person name="Komaki H."/>
            <person name="Tamura T."/>
        </authorList>
    </citation>
    <scope>NUCLEOTIDE SEQUENCE</scope>
    <source>
        <strain evidence="1">NBRC 14990</strain>
    </source>
</reference>
<dbReference type="EMBL" id="BOMH01000134">
    <property type="protein sequence ID" value="GID71329.1"/>
    <property type="molecule type" value="Genomic_DNA"/>
</dbReference>
<keyword evidence="2" id="KW-1185">Reference proteome</keyword>
<accession>A0A919MD49</accession>
<name>A0A919MD49_9ACTN</name>
<sequence length="144" mass="15292">MTMRRYAPNDVFHGPNGPVMLKYDPTATRSFLMDASIDVGHPAGPASAAGRVAAALAGIVPVDWRVAIRGGGWTLVHGSGAAILTVSQPHAADQDVARVDVPDHSEGGMDLQILVYAPIIDDKMWKLARTLVAWDVVDDEPKGV</sequence>
<protein>
    <submittedName>
        <fullName evidence="1">Uncharacterized protein</fullName>
    </submittedName>
</protein>
<evidence type="ECO:0000313" key="1">
    <source>
        <dbReference type="EMBL" id="GID71329.1"/>
    </source>
</evidence>
<proteinExistence type="predicted"/>